<dbReference type="EMBL" id="QNRR01000001">
    <property type="protein sequence ID" value="RBP47850.1"/>
    <property type="molecule type" value="Genomic_DNA"/>
</dbReference>
<dbReference type="OrthoDB" id="128557at2"/>
<protein>
    <submittedName>
        <fullName evidence="4">RNA polymerase sigma-70 factor (ECF subfamily)</fullName>
    </submittedName>
</protein>
<dbReference type="GO" id="GO:0016987">
    <property type="term" value="F:sigma factor activity"/>
    <property type="evidence" value="ECO:0007669"/>
    <property type="project" value="UniProtKB-KW"/>
</dbReference>
<sequence>MTTDSPGIQSGAVFHTTRWTRVCLAKVDSEDGRRALAELCDAYYEPVVAFFRCELRNADAAREMSHAFFAQMLGGGAIRTAERERGRFRSYLLGAARHFLFNQHAAGSRQKRGGGAAILAIDDEEAREVADARQVSPDAEFDRQWALTVLARALDALKAECTSEGRTMVFERVKPWLMGDADHGDQAGLAAELGLSPSALRMSVHRLKQRFRHLVKGEIAGTLDDPAMVDEEMRSLFAALGG</sequence>
<reference evidence="4 5" key="1">
    <citation type="submission" date="2018-06" db="EMBL/GenBank/DDBJ databases">
        <title>Genomic Encyclopedia of Type Strains, Phase IV (KMG-IV): sequencing the most valuable type-strain genomes for metagenomic binning, comparative biology and taxonomic classification.</title>
        <authorList>
            <person name="Goeker M."/>
        </authorList>
    </citation>
    <scope>NUCLEOTIDE SEQUENCE [LARGE SCALE GENOMIC DNA]</scope>
    <source>
        <strain evidence="4 5">DSM 25532</strain>
    </source>
</reference>
<name>A0A366HVF4_9BACT</name>
<gene>
    <name evidence="4" type="ORF">DES53_101650</name>
</gene>
<comment type="caution">
    <text evidence="4">The sequence shown here is derived from an EMBL/GenBank/DDBJ whole genome shotgun (WGS) entry which is preliminary data.</text>
</comment>
<evidence type="ECO:0000256" key="3">
    <source>
        <dbReference type="ARBA" id="ARBA00023163"/>
    </source>
</evidence>
<keyword evidence="2" id="KW-0731">Sigma factor</keyword>
<dbReference type="RefSeq" id="WP_113956751.1">
    <property type="nucleotide sequence ID" value="NZ_QNRR01000001.1"/>
</dbReference>
<dbReference type="Gene3D" id="1.10.1740.10">
    <property type="match status" value="1"/>
</dbReference>
<proteinExistence type="predicted"/>
<dbReference type="Proteomes" id="UP000253426">
    <property type="component" value="Unassembled WGS sequence"/>
</dbReference>
<dbReference type="AlphaFoldDB" id="A0A366HVF4"/>
<keyword evidence="5" id="KW-1185">Reference proteome</keyword>
<evidence type="ECO:0000313" key="5">
    <source>
        <dbReference type="Proteomes" id="UP000253426"/>
    </source>
</evidence>
<evidence type="ECO:0000256" key="2">
    <source>
        <dbReference type="ARBA" id="ARBA00023082"/>
    </source>
</evidence>
<dbReference type="PANTHER" id="PTHR43133:SF51">
    <property type="entry name" value="RNA POLYMERASE SIGMA FACTOR"/>
    <property type="match status" value="1"/>
</dbReference>
<dbReference type="InterPro" id="IPR039425">
    <property type="entry name" value="RNA_pol_sigma-70-like"/>
</dbReference>
<organism evidence="4 5">
    <name type="scientific">Roseimicrobium gellanilyticum</name>
    <dbReference type="NCBI Taxonomy" id="748857"/>
    <lineage>
        <taxon>Bacteria</taxon>
        <taxon>Pseudomonadati</taxon>
        <taxon>Verrucomicrobiota</taxon>
        <taxon>Verrucomicrobiia</taxon>
        <taxon>Verrucomicrobiales</taxon>
        <taxon>Verrucomicrobiaceae</taxon>
        <taxon>Roseimicrobium</taxon>
    </lineage>
</organism>
<keyword evidence="1" id="KW-0805">Transcription regulation</keyword>
<accession>A0A366HVF4</accession>
<evidence type="ECO:0000313" key="4">
    <source>
        <dbReference type="EMBL" id="RBP47850.1"/>
    </source>
</evidence>
<keyword evidence="3" id="KW-0804">Transcription</keyword>
<evidence type="ECO:0000256" key="1">
    <source>
        <dbReference type="ARBA" id="ARBA00023015"/>
    </source>
</evidence>
<dbReference type="PANTHER" id="PTHR43133">
    <property type="entry name" value="RNA POLYMERASE ECF-TYPE SIGMA FACTO"/>
    <property type="match status" value="1"/>
</dbReference>